<dbReference type="RefSeq" id="WP_338119830.1">
    <property type="nucleotide sequence ID" value="NZ_JACCFO010000001.1"/>
</dbReference>
<name>A0A853BX58_9ACTN</name>
<dbReference type="Pfam" id="PF02624">
    <property type="entry name" value="YcaO"/>
    <property type="match status" value="1"/>
</dbReference>
<reference evidence="3 4" key="1">
    <citation type="submission" date="2020-07" db="EMBL/GenBank/DDBJ databases">
        <title>Sequencing the genomes of 1000 actinobacteria strains.</title>
        <authorList>
            <person name="Klenk H.-P."/>
        </authorList>
    </citation>
    <scope>NUCLEOTIDE SEQUENCE [LARGE SCALE GENOMIC DNA]</scope>
    <source>
        <strain evidence="3 4">DSM 45927</strain>
    </source>
</reference>
<dbReference type="NCBIfam" id="TIGR03604">
    <property type="entry name" value="TOMM_cyclo_SagD"/>
    <property type="match status" value="1"/>
</dbReference>
<comment type="caution">
    <text evidence="3">The sequence shown here is derived from an EMBL/GenBank/DDBJ whole genome shotgun (WGS) entry which is preliminary data.</text>
</comment>
<proteinExistence type="predicted"/>
<keyword evidence="3" id="KW-0808">Transferase</keyword>
<dbReference type="GO" id="GO:0016740">
    <property type="term" value="F:transferase activity"/>
    <property type="evidence" value="ECO:0007669"/>
    <property type="project" value="UniProtKB-KW"/>
</dbReference>
<sequence length="779" mass="80704">MRADDGAARDGTPQPGAPPGAAPPAEAGAPPRGPDAPLAFAPGLAARTVPGEGVFVFSERGVTVLRGGAVEALAPLLDGTRGPAALAAAAPGQPPGAVAAALRRLAGAGLVVPAEPAPGAGAAFWRAAGAAPPEPPRVRVVSVDGADRAHVVRAAAAAGLPLVGGPGRGAGAAHPGAALSVVVCADYLSPGLEGVDAAHRAAGRPWLLCRPVGARVWVGPVFTPGTDSGCWHCLAHRLRPHRQAELAALRAAGARPPAAPPAGLPALEAAAAHLVAVEVLRWAAGLRGAGGAGEYVWTLDGAALEGRAHPVRARPQCPVCGDPGLVAARTRRPVRVGSAPKAAAGGTGHRAREPHRVLEEFGHLVGPVTGIAKALRPVRGAPPGFHAYRSGPNAAAPGTGLAGVRAALRAENGGKGVTDLDARVSALCEAVERYSGAFQGDEERVRARYADLGGAAVHPDTCTLVDARQYADRERWNAEHGAFQFVCDPFDDTAELDWTPVWSLTREEHRLLPTALLYFGAPGEPGWRPFRADSNGCAAGSSVADAVVQGALELVERDAVALWWYNRTVHPAVDPGAFADPWVERVAGEYARLGRVFWVLDVTSDLGVPAMAAVTRCAEGPERVMFGFGCHFDPAVALRRAVAEMNQLVAAVPDGVADWGDPDAERWWKGPGTAGAPHLLPDPGRPALGPGDYPRAARADLRDDVLWLRDAFAARGLEMLVLDQTRPDVGLPVVRTVVPGLRPFWARFAPGRLFDVPVRLGRRAAPVAYADLNPVPLFL</sequence>
<dbReference type="Gene3D" id="3.30.40.250">
    <property type="match status" value="1"/>
</dbReference>
<evidence type="ECO:0000313" key="3">
    <source>
        <dbReference type="EMBL" id="NYI99047.1"/>
    </source>
</evidence>
<dbReference type="InterPro" id="IPR027624">
    <property type="entry name" value="TOMM_cyclo_SagD"/>
</dbReference>
<dbReference type="NCBIfam" id="TIGR03882">
    <property type="entry name" value="cyclo_dehyd_2"/>
    <property type="match status" value="1"/>
</dbReference>
<keyword evidence="4" id="KW-1185">Reference proteome</keyword>
<dbReference type="EMBL" id="JACCFO010000001">
    <property type="protein sequence ID" value="NYI99047.1"/>
    <property type="molecule type" value="Genomic_DNA"/>
</dbReference>
<dbReference type="PANTHER" id="PTHR37809">
    <property type="entry name" value="RIBOSOMAL PROTEIN S12 METHYLTHIOTRANSFERASE ACCESSORY FACTOR YCAO"/>
    <property type="match status" value="1"/>
</dbReference>
<keyword evidence="3" id="KW-0687">Ribonucleoprotein</keyword>
<dbReference type="Gene3D" id="3.90.930.60">
    <property type="match status" value="1"/>
</dbReference>
<dbReference type="Gene3D" id="3.30.160.660">
    <property type="match status" value="1"/>
</dbReference>
<dbReference type="InterPro" id="IPR022291">
    <property type="entry name" value="Bacteriocin_synth_cyclodeHase"/>
</dbReference>
<dbReference type="PANTHER" id="PTHR37809:SF1">
    <property type="entry name" value="RIBOSOMAL PROTEIN S12 METHYLTHIOTRANSFERASE ACCESSORY FACTOR YCAO"/>
    <property type="match status" value="1"/>
</dbReference>
<feature type="domain" description="YcaO" evidence="2">
    <location>
        <begin position="414"/>
        <end position="779"/>
    </location>
</feature>
<dbReference type="Gene3D" id="3.40.50.720">
    <property type="entry name" value="NAD(P)-binding Rossmann-like Domain"/>
    <property type="match status" value="1"/>
</dbReference>
<evidence type="ECO:0000259" key="2">
    <source>
        <dbReference type="PROSITE" id="PS51664"/>
    </source>
</evidence>
<dbReference type="GO" id="GO:0005840">
    <property type="term" value="C:ribosome"/>
    <property type="evidence" value="ECO:0007669"/>
    <property type="project" value="UniProtKB-KW"/>
</dbReference>
<feature type="compositionally biased region" description="Low complexity" evidence="1">
    <location>
        <begin position="23"/>
        <end position="39"/>
    </location>
</feature>
<feature type="region of interest" description="Disordered" evidence="1">
    <location>
        <begin position="1"/>
        <end position="39"/>
    </location>
</feature>
<evidence type="ECO:0000256" key="1">
    <source>
        <dbReference type="SAM" id="MobiDB-lite"/>
    </source>
</evidence>
<gene>
    <name evidence="3" type="ORF">HNR12_005324</name>
</gene>
<dbReference type="Gene3D" id="3.30.1330.230">
    <property type="match status" value="1"/>
</dbReference>
<evidence type="ECO:0000313" key="4">
    <source>
        <dbReference type="Proteomes" id="UP000575985"/>
    </source>
</evidence>
<keyword evidence="3" id="KW-0689">Ribosomal protein</keyword>
<dbReference type="InterPro" id="IPR003776">
    <property type="entry name" value="YcaO-like_dom"/>
</dbReference>
<protein>
    <submittedName>
        <fullName evidence="3">Ribosomal protein S12 methylthiotransferase accessory factor</fullName>
    </submittedName>
</protein>
<dbReference type="Proteomes" id="UP000575985">
    <property type="component" value="Unassembled WGS sequence"/>
</dbReference>
<dbReference type="PROSITE" id="PS51664">
    <property type="entry name" value="YCAO"/>
    <property type="match status" value="1"/>
</dbReference>
<dbReference type="AlphaFoldDB" id="A0A853BX58"/>
<organism evidence="3 4">
    <name type="scientific">Streptomonospora nanhaiensis</name>
    <dbReference type="NCBI Taxonomy" id="1323731"/>
    <lineage>
        <taxon>Bacteria</taxon>
        <taxon>Bacillati</taxon>
        <taxon>Actinomycetota</taxon>
        <taxon>Actinomycetes</taxon>
        <taxon>Streptosporangiales</taxon>
        <taxon>Nocardiopsidaceae</taxon>
        <taxon>Streptomonospora</taxon>
    </lineage>
</organism>
<dbReference type="NCBIfam" id="TIGR00702">
    <property type="entry name" value="YcaO-type kinase domain"/>
    <property type="match status" value="1"/>
</dbReference>
<accession>A0A853BX58</accession>